<dbReference type="EMBL" id="CP078073">
    <property type="protein sequence ID" value="QXL88590.1"/>
    <property type="molecule type" value="Genomic_DNA"/>
</dbReference>
<dbReference type="Pfam" id="PF00171">
    <property type="entry name" value="Aldedh"/>
    <property type="match status" value="1"/>
</dbReference>
<evidence type="ECO:0000259" key="6">
    <source>
        <dbReference type="Pfam" id="PF00171"/>
    </source>
</evidence>
<keyword evidence="2 5" id="KW-0560">Oxidoreductase</keyword>
<feature type="active site" evidence="4">
    <location>
        <position position="281"/>
    </location>
</feature>
<dbReference type="PANTHER" id="PTHR42986:SF1">
    <property type="entry name" value="BENZALDEHYDE DEHYDROGENASE YFMT"/>
    <property type="match status" value="1"/>
</dbReference>
<evidence type="ECO:0000313" key="7">
    <source>
        <dbReference type="EMBL" id="QXL88590.1"/>
    </source>
</evidence>
<dbReference type="PANTHER" id="PTHR42986">
    <property type="entry name" value="BENZALDEHYDE DEHYDROGENASE YFMT"/>
    <property type="match status" value="1"/>
</dbReference>
<comment type="similarity">
    <text evidence="1 5">Belongs to the aldehyde dehydrogenase family.</text>
</comment>
<evidence type="ECO:0000256" key="4">
    <source>
        <dbReference type="PROSITE-ProRule" id="PRU10007"/>
    </source>
</evidence>
<name>A0A975TW76_9RHOB</name>
<dbReference type="Proteomes" id="UP000693972">
    <property type="component" value="Unassembled WGS sequence"/>
</dbReference>
<evidence type="ECO:0000256" key="5">
    <source>
        <dbReference type="RuleBase" id="RU003345"/>
    </source>
</evidence>
<dbReference type="InterPro" id="IPR029510">
    <property type="entry name" value="Ald_DH_CS_GLU"/>
</dbReference>
<dbReference type="PROSITE" id="PS00687">
    <property type="entry name" value="ALDEHYDE_DEHYDR_GLU"/>
    <property type="match status" value="1"/>
</dbReference>
<organism evidence="7">
    <name type="scientific">Gymnodinialimonas phycosphaerae</name>
    <dbReference type="NCBI Taxonomy" id="2841589"/>
    <lineage>
        <taxon>Bacteria</taxon>
        <taxon>Pseudomonadati</taxon>
        <taxon>Pseudomonadota</taxon>
        <taxon>Alphaproteobacteria</taxon>
        <taxon>Rhodobacterales</taxon>
        <taxon>Paracoccaceae</taxon>
        <taxon>Gymnodinialimonas</taxon>
    </lineage>
</organism>
<dbReference type="InterPro" id="IPR016163">
    <property type="entry name" value="Ald_DH_C"/>
</dbReference>
<feature type="domain" description="Aldehyde dehydrogenase" evidence="6">
    <location>
        <begin position="60"/>
        <end position="498"/>
    </location>
</feature>
<dbReference type="InterPro" id="IPR015590">
    <property type="entry name" value="Aldehyde_DH_dom"/>
</dbReference>
<gene>
    <name evidence="7" type="ORF">KUL25_03455</name>
</gene>
<keyword evidence="3" id="KW-0520">NAD</keyword>
<dbReference type="AlphaFoldDB" id="A0A975TW76"/>
<evidence type="ECO:0000313" key="8">
    <source>
        <dbReference type="Proteomes" id="UP000693972"/>
    </source>
</evidence>
<dbReference type="RefSeq" id="WP_257891658.1">
    <property type="nucleotide sequence ID" value="NZ_JAIMBW010000001.1"/>
</dbReference>
<dbReference type="EMBL" id="JAIMBW010000001">
    <property type="protein sequence ID" value="MBY4891816.1"/>
    <property type="molecule type" value="Genomic_DNA"/>
</dbReference>
<keyword evidence="8" id="KW-1185">Reference proteome</keyword>
<proteinExistence type="inferred from homology"/>
<evidence type="ECO:0000256" key="1">
    <source>
        <dbReference type="ARBA" id="ARBA00009986"/>
    </source>
</evidence>
<dbReference type="SUPFAM" id="SSF53720">
    <property type="entry name" value="ALDH-like"/>
    <property type="match status" value="1"/>
</dbReference>
<evidence type="ECO:0000256" key="2">
    <source>
        <dbReference type="ARBA" id="ARBA00023002"/>
    </source>
</evidence>
<reference evidence="7 8" key="1">
    <citation type="submission" date="2021-07" db="EMBL/GenBank/DDBJ databases">
        <title>Karlodiniumbacter phycospheric gen. nov., sp. nov., a phycosphere bacterium isolated from karlodinium veneficum.</title>
        <authorList>
            <person name="Peng Y."/>
            <person name="Jiang L."/>
            <person name="Lee J."/>
        </authorList>
    </citation>
    <scope>NUCLEOTIDE SEQUENCE</scope>
    <source>
        <strain evidence="7 8">N5</strain>
    </source>
</reference>
<dbReference type="GO" id="GO:0016620">
    <property type="term" value="F:oxidoreductase activity, acting on the aldehyde or oxo group of donors, NAD or NADP as acceptor"/>
    <property type="evidence" value="ECO:0007669"/>
    <property type="project" value="InterPro"/>
</dbReference>
<dbReference type="FunFam" id="3.40.309.10:FF:000010">
    <property type="entry name" value="Gamma-aminobutyraldehyde dehydrogenase"/>
    <property type="match status" value="1"/>
</dbReference>
<dbReference type="Gene3D" id="3.40.309.10">
    <property type="entry name" value="Aldehyde Dehydrogenase, Chain A, domain 2"/>
    <property type="match status" value="1"/>
</dbReference>
<protein>
    <submittedName>
        <fullName evidence="7">Aldehyde dehydrogenase family protein</fullName>
    </submittedName>
</protein>
<dbReference type="InterPro" id="IPR016161">
    <property type="entry name" value="Ald_DH/histidinol_DH"/>
</dbReference>
<dbReference type="Gene3D" id="3.40.605.10">
    <property type="entry name" value="Aldehyde Dehydrogenase, Chain A, domain 1"/>
    <property type="match status" value="1"/>
</dbReference>
<sequence length="509" mass="53925">MTLLSRISIFFARFLGRRVNGPRFTVSGCGTPRCHGKACCGNGGGHLVSVAKPALGTLQTSGTHVAPSSSHSVETATSAAASAFADWSHRPIAERARTIASMADLLEDRRGDLYAVAEEELGATRSWIDFNIDLAKGILKHVASLGPALEDKTVVHGTPETRSIIRRQAAGVVLGLVPWNAPITLGVRAVAGPLMCGNTVVMKGSDICPRTHQLLVDILNGSGLPEGALSCVVGTQDDAHDIMVALIADPCVRRINFTGSTRVGRDVAIEAARHLKPALLELSGKAPLIVLEDADLDAAVEAACFGAYFNQGQICMSTEWIIVVHSIADTFVSKLTSRVAQLAAETGPDRGRMISAKAVERVRALVEDAVSKGARLLVGGETAADQMQPTLLDGIASNMRVFREETFGPLASVMRVQDAEEAISIANASDYGLNAAIFTADLNRAQAMAETLEYGVVQINGPTVHDDPAMPFGGMKLSGHGRFGGESVIHEFTEQRWIAIHEVGSTPRL</sequence>
<dbReference type="InterPro" id="IPR016162">
    <property type="entry name" value="Ald_DH_N"/>
</dbReference>
<accession>A0A975TW76</accession>
<evidence type="ECO:0000256" key="3">
    <source>
        <dbReference type="ARBA" id="ARBA00023027"/>
    </source>
</evidence>